<dbReference type="OrthoDB" id="796066at2"/>
<organism evidence="2 3">
    <name type="scientific">Pedobacter antarcticus 4BY</name>
    <dbReference type="NCBI Taxonomy" id="1358423"/>
    <lineage>
        <taxon>Bacteria</taxon>
        <taxon>Pseudomonadati</taxon>
        <taxon>Bacteroidota</taxon>
        <taxon>Sphingobacteriia</taxon>
        <taxon>Sphingobacteriales</taxon>
        <taxon>Sphingobacteriaceae</taxon>
        <taxon>Pedobacter</taxon>
    </lineage>
</organism>
<dbReference type="AlphaFoldDB" id="A0A081PDN0"/>
<sequence>MATPLIRLGICDSVIDFFKADFSIDQNGNIVFDYGDGKLETFGINKHITPKLCPPWVSHKLDLPAITDVYIFESAIEALCFAQCKWSKLKEQGFMKALFLSIGSLTLPQVTEWISESLKGKDFHFVFSNTLLGRVMDCRMAARLANKTVRVTHYDETVFVDFAGHTYQFNEDDFTLSAFKKASGFYFKNARTHKPPSPHKSYKDLLKSVNRA</sequence>
<gene>
    <name evidence="2" type="ORF">N180_19755</name>
</gene>
<reference evidence="2 3" key="1">
    <citation type="journal article" date="1992" name="Int. J. Syst. Bacteriol.">
        <title>Sphingobacterium antarcticus sp. nov. a Psychrotrophic Bacterium from the Soils of Schirmacher Oasis, Antarctica.</title>
        <authorList>
            <person name="Shivaji S."/>
            <person name="Ray M.K."/>
            <person name="Rao N.S."/>
            <person name="Saiserr L."/>
            <person name="Jagannadham M.V."/>
            <person name="Kumar G.S."/>
            <person name="Reddy G."/>
            <person name="Bhargava P.M."/>
        </authorList>
    </citation>
    <scope>NUCLEOTIDE SEQUENCE [LARGE SCALE GENOMIC DNA]</scope>
    <source>
        <strain evidence="2 3">4BY</strain>
    </source>
</reference>
<dbReference type="Proteomes" id="UP000028007">
    <property type="component" value="Unassembled WGS sequence"/>
</dbReference>
<dbReference type="EMBL" id="JNFF01000105">
    <property type="protein sequence ID" value="KEQ28803.1"/>
    <property type="molecule type" value="Genomic_DNA"/>
</dbReference>
<keyword evidence="3" id="KW-1185">Reference proteome</keyword>
<protein>
    <submittedName>
        <fullName evidence="2">Uncharacterized protein</fullName>
    </submittedName>
</protein>
<comment type="caution">
    <text evidence="2">The sequence shown here is derived from an EMBL/GenBank/DDBJ whole genome shotgun (WGS) entry which is preliminary data.</text>
</comment>
<evidence type="ECO:0000313" key="3">
    <source>
        <dbReference type="Proteomes" id="UP000028007"/>
    </source>
</evidence>
<dbReference type="eggNOG" id="ENOG5030XK9">
    <property type="taxonomic scope" value="Bacteria"/>
</dbReference>
<dbReference type="RefSeq" id="WP_037443430.1">
    <property type="nucleotide sequence ID" value="NZ_JNFF01000105.1"/>
</dbReference>
<proteinExistence type="predicted"/>
<accession>A0A081PDN0</accession>
<feature type="region of interest" description="Disordered" evidence="1">
    <location>
        <begin position="192"/>
        <end position="212"/>
    </location>
</feature>
<name>A0A081PDN0_9SPHI</name>
<evidence type="ECO:0000256" key="1">
    <source>
        <dbReference type="SAM" id="MobiDB-lite"/>
    </source>
</evidence>
<evidence type="ECO:0000313" key="2">
    <source>
        <dbReference type="EMBL" id="KEQ28803.1"/>
    </source>
</evidence>